<evidence type="ECO:0000313" key="2">
    <source>
        <dbReference type="EMBL" id="SUZ75427.1"/>
    </source>
</evidence>
<keyword evidence="1" id="KW-0175">Coiled coil</keyword>
<feature type="non-terminal residue" evidence="2">
    <location>
        <position position="1"/>
    </location>
</feature>
<gene>
    <name evidence="2" type="ORF">METZ01_LOCUS28281</name>
</gene>
<evidence type="ECO:0000256" key="1">
    <source>
        <dbReference type="SAM" id="Coils"/>
    </source>
</evidence>
<feature type="coiled-coil region" evidence="1">
    <location>
        <begin position="26"/>
        <end position="53"/>
    </location>
</feature>
<protein>
    <recommendedName>
        <fullName evidence="3">Cell division protein FtsL</fullName>
    </recommendedName>
</protein>
<evidence type="ECO:0008006" key="3">
    <source>
        <dbReference type="Google" id="ProtNLM"/>
    </source>
</evidence>
<accession>A0A381QBJ4</accession>
<dbReference type="EMBL" id="UINC01001245">
    <property type="protein sequence ID" value="SUZ75427.1"/>
    <property type="molecule type" value="Genomic_DNA"/>
</dbReference>
<organism evidence="2">
    <name type="scientific">marine metagenome</name>
    <dbReference type="NCBI Taxonomy" id="408172"/>
    <lineage>
        <taxon>unclassified sequences</taxon>
        <taxon>metagenomes</taxon>
        <taxon>ecological metagenomes</taxon>
    </lineage>
</organism>
<sequence>VSLLSVTGLLIYLWVYNEIILTEKGNVGLRKTKEALLEDNNRLEGNIARLMRADRITSIAEKELNLVTPVPETLVVFIEPRDFSDGSGAK</sequence>
<proteinExistence type="predicted"/>
<dbReference type="AlphaFoldDB" id="A0A381QBJ4"/>
<reference evidence="2" key="1">
    <citation type="submission" date="2018-05" db="EMBL/GenBank/DDBJ databases">
        <authorList>
            <person name="Lanie J.A."/>
            <person name="Ng W.-L."/>
            <person name="Kazmierczak K.M."/>
            <person name="Andrzejewski T.M."/>
            <person name="Davidsen T.M."/>
            <person name="Wayne K.J."/>
            <person name="Tettelin H."/>
            <person name="Glass J.I."/>
            <person name="Rusch D."/>
            <person name="Podicherti R."/>
            <person name="Tsui H.-C.T."/>
            <person name="Winkler M.E."/>
        </authorList>
    </citation>
    <scope>NUCLEOTIDE SEQUENCE</scope>
</reference>
<name>A0A381QBJ4_9ZZZZ</name>